<dbReference type="Gene3D" id="3.60.15.10">
    <property type="entry name" value="Ribonuclease Z/Hydroxyacylglutathione hydrolase-like"/>
    <property type="match status" value="1"/>
</dbReference>
<dbReference type="RefSeq" id="WP_044390863.1">
    <property type="nucleotide sequence ID" value="NZ_JXIQ01000016.1"/>
</dbReference>
<dbReference type="Pfam" id="PF12706">
    <property type="entry name" value="Lactamase_B_2"/>
    <property type="match status" value="1"/>
</dbReference>
<name>A0A0D6ZD71_9BACI</name>
<evidence type="ECO:0000259" key="1">
    <source>
        <dbReference type="Pfam" id="PF12706"/>
    </source>
</evidence>
<dbReference type="Proteomes" id="UP000032512">
    <property type="component" value="Unassembled WGS sequence"/>
</dbReference>
<dbReference type="AlphaFoldDB" id="A0A0D6ZD71"/>
<dbReference type="GO" id="GO:0005737">
    <property type="term" value="C:cytoplasm"/>
    <property type="evidence" value="ECO:0007669"/>
    <property type="project" value="TreeGrafter"/>
</dbReference>
<reference evidence="2 3" key="1">
    <citation type="submission" date="2015-01" db="EMBL/GenBank/DDBJ databases">
        <title>Draft genome sequences of the supercritical CO2 tolerant bacteria Bacillus subterraneus MITOT1 and Bacillus cereus MIT0214.</title>
        <authorList>
            <person name="Peet K.C."/>
            <person name="Thompson J.R."/>
        </authorList>
    </citation>
    <scope>NUCLEOTIDE SEQUENCE [LARGE SCALE GENOMIC DNA]</scope>
    <source>
        <strain evidence="2 3">MITOT1</strain>
    </source>
</reference>
<organism evidence="2 3">
    <name type="scientific">Mesobacillus subterraneus</name>
    <dbReference type="NCBI Taxonomy" id="285983"/>
    <lineage>
        <taxon>Bacteria</taxon>
        <taxon>Bacillati</taxon>
        <taxon>Bacillota</taxon>
        <taxon>Bacilli</taxon>
        <taxon>Bacillales</taxon>
        <taxon>Bacillaceae</taxon>
        <taxon>Mesobacillus</taxon>
    </lineage>
</organism>
<dbReference type="SUPFAM" id="SSF56281">
    <property type="entry name" value="Metallo-hydrolase/oxidoreductase"/>
    <property type="match status" value="1"/>
</dbReference>
<dbReference type="InterPro" id="IPR024884">
    <property type="entry name" value="NAPE-PLD"/>
</dbReference>
<dbReference type="GO" id="GO:0008270">
    <property type="term" value="F:zinc ion binding"/>
    <property type="evidence" value="ECO:0007669"/>
    <property type="project" value="InterPro"/>
</dbReference>
<evidence type="ECO:0000313" key="2">
    <source>
        <dbReference type="EMBL" id="KIY23492.1"/>
    </source>
</evidence>
<sequence length="374" mass="42833">MIIYILFTFIGIIGLGYAVVKIHPTFGGKQSKEKMELFAQSPQYQNGKFVNLNTNEWNTSFGSMLSMIREFLKSKVERKPRTPLSIVPYSPRIDRADSARVTWFGHSAFMLEVEGKTILFDPMFGKAPTPFPIKNQRYSRKLPFKIEDLPAIDAVVLSHDHYDHLDYGSIMNMKEKVKQFITPLGVGSHLARWGIPEEKISEHDWWNEYTFEGLKLACTPARHFSGRGLADRNSTLWCSWVIIARDTKIYFSGDGGYGSHFKEIGEKYGPFDLTLMECGQYDVRWADIHMLPEETVQAHQDVKGKLLIPVHWGAFTLSLHAWHDPIERAVRAAEESGVEIATPRIGETVIVGEDQIPDLAWWRTESYRVFNDET</sequence>
<dbReference type="GO" id="GO:0070290">
    <property type="term" value="F:N-acylphosphatidylethanolamine-specific phospholipase D activity"/>
    <property type="evidence" value="ECO:0007669"/>
    <property type="project" value="InterPro"/>
</dbReference>
<protein>
    <submittedName>
        <fullName evidence="2">Membrane protein</fullName>
    </submittedName>
</protein>
<keyword evidence="3" id="KW-1185">Reference proteome</keyword>
<feature type="domain" description="Metallo-beta-lactamase" evidence="1">
    <location>
        <begin position="117"/>
        <end position="312"/>
    </location>
</feature>
<dbReference type="PATRIC" id="fig|285983.3.peg.2077"/>
<dbReference type="InterPro" id="IPR001279">
    <property type="entry name" value="Metallo-B-lactamas"/>
</dbReference>
<proteinExistence type="predicted"/>
<dbReference type="EMBL" id="JXIQ01000016">
    <property type="protein sequence ID" value="KIY23492.1"/>
    <property type="molecule type" value="Genomic_DNA"/>
</dbReference>
<dbReference type="PANTHER" id="PTHR15032">
    <property type="entry name" value="N-ACYL-PHOSPHATIDYLETHANOLAMINE-HYDROLYZING PHOSPHOLIPASE D"/>
    <property type="match status" value="1"/>
</dbReference>
<gene>
    <name evidence="2" type="ORF">UB32_02285</name>
</gene>
<dbReference type="PIRSF" id="PIRSF038896">
    <property type="entry name" value="NAPE-PLD"/>
    <property type="match status" value="1"/>
</dbReference>
<accession>A0A0D6ZD71</accession>
<dbReference type="PANTHER" id="PTHR15032:SF4">
    <property type="entry name" value="N-ACYL-PHOSPHATIDYLETHANOLAMINE-HYDROLYZING PHOSPHOLIPASE D"/>
    <property type="match status" value="1"/>
</dbReference>
<evidence type="ECO:0000313" key="3">
    <source>
        <dbReference type="Proteomes" id="UP000032512"/>
    </source>
</evidence>
<comment type="caution">
    <text evidence="2">The sequence shown here is derived from an EMBL/GenBank/DDBJ whole genome shotgun (WGS) entry which is preliminary data.</text>
</comment>
<dbReference type="InterPro" id="IPR036866">
    <property type="entry name" value="RibonucZ/Hydroxyglut_hydro"/>
</dbReference>
<dbReference type="OrthoDB" id="9805728at2"/>